<feature type="compositionally biased region" description="Polar residues" evidence="1">
    <location>
        <begin position="64"/>
        <end position="81"/>
    </location>
</feature>
<protein>
    <submittedName>
        <fullName evidence="4">Uncharacterized protein</fullName>
    </submittedName>
</protein>
<proteinExistence type="predicted"/>
<reference evidence="4" key="1">
    <citation type="submission" date="2022-11" db="UniProtKB">
        <authorList>
            <consortium name="WormBaseParasite"/>
        </authorList>
    </citation>
    <scope>IDENTIFICATION</scope>
</reference>
<evidence type="ECO:0000313" key="3">
    <source>
        <dbReference type="Proteomes" id="UP000887566"/>
    </source>
</evidence>
<evidence type="ECO:0000256" key="1">
    <source>
        <dbReference type="SAM" id="MobiDB-lite"/>
    </source>
</evidence>
<organism evidence="3 4">
    <name type="scientific">Plectus sambesii</name>
    <dbReference type="NCBI Taxonomy" id="2011161"/>
    <lineage>
        <taxon>Eukaryota</taxon>
        <taxon>Metazoa</taxon>
        <taxon>Ecdysozoa</taxon>
        <taxon>Nematoda</taxon>
        <taxon>Chromadorea</taxon>
        <taxon>Plectida</taxon>
        <taxon>Plectina</taxon>
        <taxon>Plectoidea</taxon>
        <taxon>Plectidae</taxon>
        <taxon>Plectus</taxon>
    </lineage>
</organism>
<feature type="signal peptide" evidence="2">
    <location>
        <begin position="1"/>
        <end position="17"/>
    </location>
</feature>
<dbReference type="AlphaFoldDB" id="A0A914WPJ5"/>
<dbReference type="Proteomes" id="UP000887566">
    <property type="component" value="Unplaced"/>
</dbReference>
<dbReference type="WBParaSite" id="PSAMB.scaffold480size49811.g6143.t1">
    <property type="protein sequence ID" value="PSAMB.scaffold480size49811.g6143.t1"/>
    <property type="gene ID" value="PSAMB.scaffold480size49811.g6143"/>
</dbReference>
<sequence length="141" mass="15462">MRSVVLLLFIGMSVAQAQLLMYFLNSLGDVLKDAKLPKELQGNFTSPPLINNHLPTDHPHPRIQQLNSRTTTSPAPSTVGMNSVPEEDTLERMSTEATKMNETATASANTQSAMALTKPMVKSGKYRSFLKNVPRLAFSSD</sequence>
<name>A0A914WPJ5_9BILA</name>
<accession>A0A914WPJ5</accession>
<evidence type="ECO:0000256" key="2">
    <source>
        <dbReference type="SAM" id="SignalP"/>
    </source>
</evidence>
<feature type="region of interest" description="Disordered" evidence="1">
    <location>
        <begin position="43"/>
        <end position="93"/>
    </location>
</feature>
<evidence type="ECO:0000313" key="4">
    <source>
        <dbReference type="WBParaSite" id="PSAMB.scaffold480size49811.g6143.t1"/>
    </source>
</evidence>
<keyword evidence="2" id="KW-0732">Signal</keyword>
<feature type="chain" id="PRO_5037516847" evidence="2">
    <location>
        <begin position="18"/>
        <end position="141"/>
    </location>
</feature>
<keyword evidence="3" id="KW-1185">Reference proteome</keyword>